<accession>A0A5C1A762</accession>
<dbReference type="PANTHER" id="PTHR11895:SF73">
    <property type="entry name" value="AMIDASE FAMILY PROTEIN"/>
    <property type="match status" value="1"/>
</dbReference>
<dbReference type="OrthoDB" id="9811471at2"/>
<dbReference type="SUPFAM" id="SSF75304">
    <property type="entry name" value="Amidase signature (AS) enzymes"/>
    <property type="match status" value="1"/>
</dbReference>
<evidence type="ECO:0000259" key="1">
    <source>
        <dbReference type="Pfam" id="PF01425"/>
    </source>
</evidence>
<gene>
    <name evidence="2" type="ORF">PX52LOC_01947</name>
</gene>
<dbReference type="GO" id="GO:0050567">
    <property type="term" value="F:glutaminyl-tRNA synthase (glutamine-hydrolyzing) activity"/>
    <property type="evidence" value="ECO:0007669"/>
    <property type="project" value="TreeGrafter"/>
</dbReference>
<reference evidence="3" key="1">
    <citation type="submission" date="2019-08" db="EMBL/GenBank/DDBJ databases">
        <title>Limnoglobus roseus gen. nov., sp. nov., a novel freshwater planctomycete with a giant genome from the family Gemmataceae.</title>
        <authorList>
            <person name="Kulichevskaya I.S."/>
            <person name="Naumoff D.G."/>
            <person name="Miroshnikov K."/>
            <person name="Ivanova A."/>
            <person name="Philippov D.A."/>
            <person name="Hakobyan A."/>
            <person name="Rijpstra I.C."/>
            <person name="Sinninghe Damste J.S."/>
            <person name="Liesack W."/>
            <person name="Dedysh S.N."/>
        </authorList>
    </citation>
    <scope>NUCLEOTIDE SEQUENCE [LARGE SCALE GENOMIC DNA]</scope>
    <source>
        <strain evidence="3">PX52</strain>
    </source>
</reference>
<proteinExistence type="predicted"/>
<dbReference type="AlphaFoldDB" id="A0A5C1A762"/>
<dbReference type="PANTHER" id="PTHR11895">
    <property type="entry name" value="TRANSAMIDASE"/>
    <property type="match status" value="1"/>
</dbReference>
<dbReference type="EMBL" id="CP042425">
    <property type="protein sequence ID" value="QEL15041.1"/>
    <property type="molecule type" value="Genomic_DNA"/>
</dbReference>
<organism evidence="2 3">
    <name type="scientific">Limnoglobus roseus</name>
    <dbReference type="NCBI Taxonomy" id="2598579"/>
    <lineage>
        <taxon>Bacteria</taxon>
        <taxon>Pseudomonadati</taxon>
        <taxon>Planctomycetota</taxon>
        <taxon>Planctomycetia</taxon>
        <taxon>Gemmatales</taxon>
        <taxon>Gemmataceae</taxon>
        <taxon>Limnoglobus</taxon>
    </lineage>
</organism>
<dbReference type="InterPro" id="IPR036928">
    <property type="entry name" value="AS_sf"/>
</dbReference>
<dbReference type="RefSeq" id="WP_149109889.1">
    <property type="nucleotide sequence ID" value="NZ_CP042425.1"/>
</dbReference>
<dbReference type="Gene3D" id="3.90.1300.10">
    <property type="entry name" value="Amidase signature (AS) domain"/>
    <property type="match status" value="1"/>
</dbReference>
<evidence type="ECO:0000313" key="3">
    <source>
        <dbReference type="Proteomes" id="UP000324974"/>
    </source>
</evidence>
<dbReference type="Pfam" id="PF01425">
    <property type="entry name" value="Amidase"/>
    <property type="match status" value="1"/>
</dbReference>
<dbReference type="Proteomes" id="UP000324974">
    <property type="component" value="Chromosome"/>
</dbReference>
<feature type="domain" description="Amidase" evidence="1">
    <location>
        <begin position="142"/>
        <end position="433"/>
    </location>
</feature>
<dbReference type="KEGG" id="lrs:PX52LOC_01947"/>
<keyword evidence="3" id="KW-1185">Reference proteome</keyword>
<sequence>MPDRRELLTTLAGLGVGTTIFQRALVASAQENPTGITAEMVKNAEWVAGITLSDEQRAQVATVLTRTAASLKLMAAASLGNEVLPAVHFNPAPGLPPHVGPLGTVTPTTLDAKKPDAADDLAFAPLTLLAHLVRTKQVSSVELTKFYLERLKKFDPLLKCVVSFTDDLAMKQAEAADKEIAAGKYRGPLHGIPWGAKDLISYPGYKTTWGAEHYKDQTLDGKATVAKKVEDAGAVMVAKTTLGALAMGDEWFGGKTKNPWNPVQGSSGSSAGSASSVAAGLVGFAIGSETLGSIVSPSTRCGVTGLRPTFGRVSRHGCLALTWTMDKIGPMARSVEDCALIFGAIHGSDANDPVAVDRPFEWPGKKPLKELRVGVQPTTPEKTRKVLTDLGVKLVPIKLPNEAYTGAVSSVILNSECASAFDDLTRAGVKDGLGTYATTFRAWRFISAVDYLRANRLRAKVMELMAKAIEGVDVYVGGNDLVLTNLTGHPTVCLPNGFTQLNGVKVPTAITFVGQLYGESDLLTVAKAYQDATAYHKERPPLKVD</sequence>
<dbReference type="InterPro" id="IPR000120">
    <property type="entry name" value="Amidase"/>
</dbReference>
<name>A0A5C1A762_9BACT</name>
<evidence type="ECO:0000313" key="2">
    <source>
        <dbReference type="EMBL" id="QEL15041.1"/>
    </source>
</evidence>
<dbReference type="InterPro" id="IPR023631">
    <property type="entry name" value="Amidase_dom"/>
</dbReference>
<protein>
    <submittedName>
        <fullName evidence="2">Amidase</fullName>
    </submittedName>
</protein>